<dbReference type="GeneID" id="106745803"/>
<dbReference type="Proteomes" id="UP000515204">
    <property type="component" value="Unplaced"/>
</dbReference>
<feature type="coiled-coil region" evidence="1">
    <location>
        <begin position="850"/>
        <end position="909"/>
    </location>
</feature>
<feature type="region of interest" description="Disordered" evidence="2">
    <location>
        <begin position="101"/>
        <end position="216"/>
    </location>
</feature>
<evidence type="ECO:0000313" key="4">
    <source>
        <dbReference type="Proteomes" id="UP000515204"/>
    </source>
</evidence>
<dbReference type="PROSITE" id="PS01159">
    <property type="entry name" value="WW_DOMAIN_1"/>
    <property type="match status" value="1"/>
</dbReference>
<feature type="compositionally biased region" description="Acidic residues" evidence="2">
    <location>
        <begin position="459"/>
        <end position="470"/>
    </location>
</feature>
<feature type="domain" description="WW" evidence="3">
    <location>
        <begin position="55"/>
        <end position="89"/>
    </location>
</feature>
<dbReference type="CDD" id="cd00201">
    <property type="entry name" value="WW"/>
    <property type="match status" value="1"/>
</dbReference>
<dbReference type="InterPro" id="IPR036020">
    <property type="entry name" value="WW_dom_sf"/>
</dbReference>
<dbReference type="RefSeq" id="XP_014477229.1">
    <property type="nucleotide sequence ID" value="XM_014621743.1"/>
</dbReference>
<evidence type="ECO:0000256" key="2">
    <source>
        <dbReference type="SAM" id="MobiDB-lite"/>
    </source>
</evidence>
<feature type="compositionally biased region" description="Basic and acidic residues" evidence="2">
    <location>
        <begin position="1176"/>
        <end position="1185"/>
    </location>
</feature>
<dbReference type="PANTHER" id="PTHR21715">
    <property type="entry name" value="RH04127P"/>
    <property type="match status" value="1"/>
</dbReference>
<feature type="compositionally biased region" description="Basic and acidic residues" evidence="2">
    <location>
        <begin position="922"/>
        <end position="938"/>
    </location>
</feature>
<feature type="compositionally biased region" description="Basic and acidic residues" evidence="2">
    <location>
        <begin position="106"/>
        <end position="127"/>
    </location>
</feature>
<gene>
    <name evidence="5" type="primary">LOC106745803</name>
</gene>
<feature type="region of interest" description="Disordered" evidence="2">
    <location>
        <begin position="318"/>
        <end position="359"/>
    </location>
</feature>
<evidence type="ECO:0000259" key="3">
    <source>
        <dbReference type="PROSITE" id="PS50020"/>
    </source>
</evidence>
<feature type="compositionally biased region" description="Polar residues" evidence="2">
    <location>
        <begin position="941"/>
        <end position="965"/>
    </location>
</feature>
<name>A0A6P3XH20_DINQU</name>
<feature type="region of interest" description="Disordered" evidence="2">
    <location>
        <begin position="909"/>
        <end position="1050"/>
    </location>
</feature>
<feature type="region of interest" description="Disordered" evidence="2">
    <location>
        <begin position="448"/>
        <end position="495"/>
    </location>
</feature>
<dbReference type="CTD" id="22897"/>
<evidence type="ECO:0000256" key="1">
    <source>
        <dbReference type="SAM" id="Coils"/>
    </source>
</evidence>
<keyword evidence="1" id="KW-0175">Coiled coil</keyword>
<feature type="coiled-coil region" evidence="1">
    <location>
        <begin position="639"/>
        <end position="752"/>
    </location>
</feature>
<feature type="compositionally biased region" description="Low complexity" evidence="2">
    <location>
        <begin position="1027"/>
        <end position="1050"/>
    </location>
</feature>
<feature type="compositionally biased region" description="Basic and acidic residues" evidence="2">
    <location>
        <begin position="471"/>
        <end position="495"/>
    </location>
</feature>
<keyword evidence="4" id="KW-1185">Reference proteome</keyword>
<sequence>MSISQDSAATIVCREVFDETSHPTKEELLDYAKRLGIDPDAEPHLLDLAREGLMAALPKGWSPCFHEAYGAWYYYQTSTGYTSWEHPLDEVYRKLVEQARAGKRQMSLEEDSKTTAKDLESHEDATLPKETITSKETAVPKETTNTTTTSSTASKETSSHPKPGMAGTKIPMKLAPLRKVEKADGSSRKKERPSSFDRLQSRRESDSKSDMMSLSSDRAARDYTNLRFQDPRFYECPKLLETTGTISTTTTTATTTTSATPVKKELDLKEVLKRSESLSPWHEKDWEQLSSKFSSEENIIDIDKLSASTLARPERLEKFDKEKHPSQLGQQKELTLSGGGSMFLKSNRSRDTTPSQDGGKLEDFRALVISDESNNAVIGDRPKSILREKQLEDEDRPLDEERKSVRFDLEKEIDIKFTYSESEDDWESESEDQNLRISAVVSNKITSSILSPLKPDPPSLEDDNNDDDDNNKDNYSNEKEQRDKEEPEAGRRRLSLEKIETVSKNAKLVGRRFLVQNVSENEHRSQMTKDSLERDNSLDYLPNKFEKVKNIDLVSKSESDSAVKSSDSASLLEEMRRTRSIIEKATRAANRLSNRQLEDDESSDMSKINQDYVIAKKERFVRPKLEYSRSIDDMKMKMNRENEKEIEAFKIELEVKLQEKKKELEENFVQQKILLQQFWNQRLEEVKQEMARKEEQEIQALITEMDEVRIENLKKVRAELEVCYEKERQEILSNLKTELDERKRELLELRNQEMGKLEDEHERDLGEEKLAKLNEYELKKQHSEKIDAMKKELEKELEDLRNELRMQQREKITKFTEDHDQCLAEILRDFRMDEALARKMYKERLEEIRADFARDAEKEARKQAERALQQDSIDFEKMRCEKRLLQDKYTALKEKYMKLKNDVRLAVERRSRRKEGYTTASETERSASTRTRTERTESSEQNTPLWNARSSPVTNAKSQEGQCASEQAEEQNDPDSNSRSQKAGFQKPASGVVGSKSAAKFESDDTTTASETNVNMMMMKKRKSFSKKAASSAARSNAASGNNNNLENPVENIRKQLKKLEDLGDQLPSNETAYTVRYPFQDKAPANASSELEFFRHRIHVERDSVRRAREALRQQRSAFQGRQRAWKQRSARATLEQLVQEERELSDMEVSLHRTRSLLGEKIIHLKHLEQSLERVANDKRNENDASSTKNDELTLSDMSSASSGFSSTDLGTDTFVDKPDHYQESTEIIASLENLNSEIREIWDVLNKRQDSNIPPTPALMYSYLRWLRFHHLTAQPNTVQGAFGTPNIQPNILSQLTTAQPPATTTQNIIAQYGPNSGFTTSVGTVERSASNLMERTRNLRDWLRQARIETTDLISPGQATL</sequence>
<feature type="compositionally biased region" description="Polar residues" evidence="2">
    <location>
        <begin position="974"/>
        <end position="983"/>
    </location>
</feature>
<dbReference type="PANTHER" id="PTHR21715:SF0">
    <property type="entry name" value="RH04127P"/>
    <property type="match status" value="1"/>
</dbReference>
<dbReference type="InterPro" id="IPR001202">
    <property type="entry name" value="WW_dom"/>
</dbReference>
<dbReference type="SUPFAM" id="SSF51045">
    <property type="entry name" value="WW domain"/>
    <property type="match status" value="1"/>
</dbReference>
<feature type="region of interest" description="Disordered" evidence="2">
    <location>
        <begin position="1176"/>
        <end position="1220"/>
    </location>
</feature>
<dbReference type="Pfam" id="PF00397">
    <property type="entry name" value="WW"/>
    <property type="match status" value="1"/>
</dbReference>
<dbReference type="PROSITE" id="PS50020">
    <property type="entry name" value="WW_DOMAIN_2"/>
    <property type="match status" value="1"/>
</dbReference>
<reference evidence="5" key="1">
    <citation type="submission" date="2025-08" db="UniProtKB">
        <authorList>
            <consortium name="RefSeq"/>
        </authorList>
    </citation>
    <scope>IDENTIFICATION</scope>
</reference>
<proteinExistence type="predicted"/>
<dbReference type="KEGG" id="dqu:106745803"/>
<protein>
    <submittedName>
        <fullName evidence="5">Centrosomal protein of 164 kDa</fullName>
    </submittedName>
</protein>
<feature type="compositionally biased region" description="Basic and acidic residues" evidence="2">
    <location>
        <begin position="178"/>
        <end position="209"/>
    </location>
</feature>
<dbReference type="Gene3D" id="3.30.1470.10">
    <property type="entry name" value="Photosystem I PsaD, reaction center subunit II"/>
    <property type="match status" value="1"/>
</dbReference>
<evidence type="ECO:0000313" key="5">
    <source>
        <dbReference type="RefSeq" id="XP_014477229.1"/>
    </source>
</evidence>
<dbReference type="OrthoDB" id="6344460at2759"/>
<feature type="coiled-coil region" evidence="1">
    <location>
        <begin position="779"/>
        <end position="810"/>
    </location>
</feature>
<dbReference type="SMART" id="SM00456">
    <property type="entry name" value="WW"/>
    <property type="match status" value="1"/>
</dbReference>
<feature type="compositionally biased region" description="Low complexity" evidence="2">
    <location>
        <begin position="143"/>
        <end position="156"/>
    </location>
</feature>
<organism evidence="4 5">
    <name type="scientific">Dinoponera quadriceps</name>
    <name type="common">South American ant</name>
    <dbReference type="NCBI Taxonomy" id="609295"/>
    <lineage>
        <taxon>Eukaryota</taxon>
        <taxon>Metazoa</taxon>
        <taxon>Ecdysozoa</taxon>
        <taxon>Arthropoda</taxon>
        <taxon>Hexapoda</taxon>
        <taxon>Insecta</taxon>
        <taxon>Pterygota</taxon>
        <taxon>Neoptera</taxon>
        <taxon>Endopterygota</taxon>
        <taxon>Hymenoptera</taxon>
        <taxon>Apocrita</taxon>
        <taxon>Aculeata</taxon>
        <taxon>Formicoidea</taxon>
        <taxon>Formicidae</taxon>
        <taxon>Ponerinae</taxon>
        <taxon>Ponerini</taxon>
        <taxon>Dinoponera</taxon>
    </lineage>
</organism>
<accession>A0A6P3XH20</accession>
<dbReference type="InterPro" id="IPR053233">
    <property type="entry name" value="ABRA-related"/>
</dbReference>
<feature type="compositionally biased region" description="Low complexity" evidence="2">
    <location>
        <begin position="1198"/>
        <end position="1209"/>
    </location>
</feature>